<protein>
    <recommendedName>
        <fullName evidence="3">Secreted protein</fullName>
    </recommendedName>
</protein>
<evidence type="ECO:0000313" key="2">
    <source>
        <dbReference type="Proteomes" id="UP000654345"/>
    </source>
</evidence>
<accession>A0ABQ3UUK8</accession>
<comment type="caution">
    <text evidence="1">The sequence shown here is derived from an EMBL/GenBank/DDBJ whole genome shotgun (WGS) entry which is preliminary data.</text>
</comment>
<name>A0ABQ3UUK8_9CHLR</name>
<evidence type="ECO:0000313" key="1">
    <source>
        <dbReference type="EMBL" id="GHO56020.1"/>
    </source>
</evidence>
<reference evidence="1 2" key="1">
    <citation type="journal article" date="2021" name="Int. J. Syst. Evol. Microbiol.">
        <title>Reticulibacter mediterranei gen. nov., sp. nov., within the new family Reticulibacteraceae fam. nov., and Ktedonospora formicarum gen. nov., sp. nov., Ktedonobacter robiniae sp. nov., Dictyobacter formicarum sp. nov. and Dictyobacter arantiisoli sp. nov., belonging to the class Ktedonobacteria.</title>
        <authorList>
            <person name="Yabe S."/>
            <person name="Zheng Y."/>
            <person name="Wang C.M."/>
            <person name="Sakai Y."/>
            <person name="Abe K."/>
            <person name="Yokota A."/>
            <person name="Donadio S."/>
            <person name="Cavaletti L."/>
            <person name="Monciardini P."/>
        </authorList>
    </citation>
    <scope>NUCLEOTIDE SEQUENCE [LARGE SCALE GENOMIC DNA]</scope>
    <source>
        <strain evidence="1 2">SOSP1-30</strain>
    </source>
</reference>
<keyword evidence="2" id="KW-1185">Reference proteome</keyword>
<dbReference type="EMBL" id="BNJG01000002">
    <property type="protein sequence ID" value="GHO56020.1"/>
    <property type="molecule type" value="Genomic_DNA"/>
</dbReference>
<dbReference type="Proteomes" id="UP000654345">
    <property type="component" value="Unassembled WGS sequence"/>
</dbReference>
<proteinExistence type="predicted"/>
<organism evidence="1 2">
    <name type="scientific">Ktedonobacter robiniae</name>
    <dbReference type="NCBI Taxonomy" id="2778365"/>
    <lineage>
        <taxon>Bacteria</taxon>
        <taxon>Bacillati</taxon>
        <taxon>Chloroflexota</taxon>
        <taxon>Ktedonobacteria</taxon>
        <taxon>Ktedonobacterales</taxon>
        <taxon>Ktedonobacteraceae</taxon>
        <taxon>Ktedonobacter</taxon>
    </lineage>
</organism>
<sequence>MHKKAGQGWMLSRSILPALLALHVQQIEPGSLSAPHEKTTRILCRLVHGSHLLWETGASTTQGTKESTEHLFTVFSLFCRGLPL</sequence>
<evidence type="ECO:0008006" key="3">
    <source>
        <dbReference type="Google" id="ProtNLM"/>
    </source>
</evidence>
<gene>
    <name evidence="1" type="ORF">KSB_44950</name>
</gene>
<dbReference type="RefSeq" id="WP_236038275.1">
    <property type="nucleotide sequence ID" value="NZ_BNJG01000002.1"/>
</dbReference>